<accession>A0A1H6IZK2</accession>
<dbReference type="SUPFAM" id="SSF56784">
    <property type="entry name" value="HAD-like"/>
    <property type="match status" value="1"/>
</dbReference>
<dbReference type="Proteomes" id="UP000183190">
    <property type="component" value="Unassembled WGS sequence"/>
</dbReference>
<gene>
    <name evidence="1" type="ORF">SAMN02910265_01354</name>
</gene>
<name>A0A1H6IZK2_RUMFL</name>
<dbReference type="AlphaFoldDB" id="A0A1H6IZK2"/>
<protein>
    <recommendedName>
        <fullName evidence="3">HAD superfamily, subfamily IIIB (Acid phosphatase)</fullName>
    </recommendedName>
</protein>
<evidence type="ECO:0000313" key="2">
    <source>
        <dbReference type="Proteomes" id="UP000183190"/>
    </source>
</evidence>
<dbReference type="InterPro" id="IPR036412">
    <property type="entry name" value="HAD-like_sf"/>
</dbReference>
<dbReference type="EMBL" id="FNWV01000004">
    <property type="protein sequence ID" value="SEH54942.1"/>
    <property type="molecule type" value="Genomic_DNA"/>
</dbReference>
<proteinExistence type="predicted"/>
<reference evidence="1 2" key="1">
    <citation type="submission" date="2016-10" db="EMBL/GenBank/DDBJ databases">
        <authorList>
            <person name="de Groot N.N."/>
        </authorList>
    </citation>
    <scope>NUCLEOTIDE SEQUENCE [LARGE SCALE GENOMIC DNA]</scope>
    <source>
        <strain evidence="1 2">YAD2003</strain>
    </source>
</reference>
<evidence type="ECO:0008006" key="3">
    <source>
        <dbReference type="Google" id="ProtNLM"/>
    </source>
</evidence>
<sequence>MKISFDLDETLFVNPAEVPTEPDLKFPYNKIYKDKLRKGAAELLKWINDFDTELWIYTTSNRTDRYIRGIFKHYGIRIDSIVNAVRHEKEVARGRANFPSKYPSVYRIDLHVDDEKSVYENGIAYGFRVYHITNDDTDWADNIRKELERIKRNQDS</sequence>
<dbReference type="RefSeq" id="WP_074715730.1">
    <property type="nucleotide sequence ID" value="NZ_FNWV01000004.1"/>
</dbReference>
<organism evidence="1 2">
    <name type="scientific">Ruminococcus flavefaciens</name>
    <dbReference type="NCBI Taxonomy" id="1265"/>
    <lineage>
        <taxon>Bacteria</taxon>
        <taxon>Bacillati</taxon>
        <taxon>Bacillota</taxon>
        <taxon>Clostridia</taxon>
        <taxon>Eubacteriales</taxon>
        <taxon>Oscillospiraceae</taxon>
        <taxon>Ruminococcus</taxon>
    </lineage>
</organism>
<dbReference type="OrthoDB" id="5431593at2"/>
<evidence type="ECO:0000313" key="1">
    <source>
        <dbReference type="EMBL" id="SEH54942.1"/>
    </source>
</evidence>